<feature type="compositionally biased region" description="Low complexity" evidence="1">
    <location>
        <begin position="334"/>
        <end position="344"/>
    </location>
</feature>
<dbReference type="Gene3D" id="3.40.30.10">
    <property type="entry name" value="Glutaredoxin"/>
    <property type="match status" value="1"/>
</dbReference>
<protein>
    <submittedName>
        <fullName evidence="2">SH3-binding, glutamic acid-rich protein</fullName>
    </submittedName>
</protein>
<feature type="compositionally biased region" description="Polar residues" evidence="1">
    <location>
        <begin position="765"/>
        <end position="776"/>
    </location>
</feature>
<feature type="compositionally biased region" description="Basic and acidic residues" evidence="1">
    <location>
        <begin position="606"/>
        <end position="618"/>
    </location>
</feature>
<feature type="compositionally biased region" description="Basic and acidic residues" evidence="1">
    <location>
        <begin position="472"/>
        <end position="482"/>
    </location>
</feature>
<organism evidence="2 3">
    <name type="scientific">Metschnikowia aff. pulcherrima</name>
    <dbReference type="NCBI Taxonomy" id="2163413"/>
    <lineage>
        <taxon>Eukaryota</taxon>
        <taxon>Fungi</taxon>
        <taxon>Dikarya</taxon>
        <taxon>Ascomycota</taxon>
        <taxon>Saccharomycotina</taxon>
        <taxon>Pichiomycetes</taxon>
        <taxon>Metschnikowiaceae</taxon>
        <taxon>Metschnikowia</taxon>
    </lineage>
</organism>
<dbReference type="InterPro" id="IPR036249">
    <property type="entry name" value="Thioredoxin-like_sf"/>
</dbReference>
<gene>
    <name evidence="2" type="primary">MPUL0B00310</name>
    <name evidence="2" type="ORF">METSCH_B00310</name>
</gene>
<evidence type="ECO:0000256" key="1">
    <source>
        <dbReference type="SAM" id="MobiDB-lite"/>
    </source>
</evidence>
<feature type="compositionally biased region" description="Basic and acidic residues" evidence="1">
    <location>
        <begin position="1"/>
        <end position="12"/>
    </location>
</feature>
<feature type="region of interest" description="Disordered" evidence="1">
    <location>
        <begin position="387"/>
        <end position="779"/>
    </location>
</feature>
<feature type="compositionally biased region" description="Basic and acidic residues" evidence="1">
    <location>
        <begin position="287"/>
        <end position="296"/>
    </location>
</feature>
<dbReference type="STRING" id="2163413.A0A4P6XM38"/>
<dbReference type="Proteomes" id="UP000292447">
    <property type="component" value="Chromosome II"/>
</dbReference>
<feature type="compositionally biased region" description="Polar residues" evidence="1">
    <location>
        <begin position="521"/>
        <end position="531"/>
    </location>
</feature>
<name>A0A4P6XM38_9ASCO</name>
<dbReference type="AlphaFoldDB" id="A0A4P6XM38"/>
<dbReference type="InterPro" id="IPR006993">
    <property type="entry name" value="Glut_rich_SH3-bd"/>
</dbReference>
<feature type="compositionally biased region" description="Basic and acidic residues" evidence="1">
    <location>
        <begin position="89"/>
        <end position="100"/>
    </location>
</feature>
<feature type="compositionally biased region" description="Polar residues" evidence="1">
    <location>
        <begin position="352"/>
        <end position="362"/>
    </location>
</feature>
<accession>A0A4P6XM38</accession>
<feature type="compositionally biased region" description="Basic and acidic residues" evidence="1">
    <location>
        <begin position="490"/>
        <end position="508"/>
    </location>
</feature>
<dbReference type="PROSITE" id="PS51354">
    <property type="entry name" value="GLUTAREDOXIN_2"/>
    <property type="match status" value="1"/>
</dbReference>
<evidence type="ECO:0000313" key="2">
    <source>
        <dbReference type="EMBL" id="QBM86841.1"/>
    </source>
</evidence>
<feature type="compositionally biased region" description="Polar residues" evidence="1">
    <location>
        <begin position="553"/>
        <end position="564"/>
    </location>
</feature>
<feature type="compositionally biased region" description="Basic and acidic residues" evidence="1">
    <location>
        <begin position="728"/>
        <end position="751"/>
    </location>
</feature>
<feature type="region of interest" description="Disordered" evidence="1">
    <location>
        <begin position="249"/>
        <end position="366"/>
    </location>
</feature>
<dbReference type="Pfam" id="PF04908">
    <property type="entry name" value="SH3BGR"/>
    <property type="match status" value="1"/>
</dbReference>
<proteinExistence type="predicted"/>
<sequence length="887" mass="96820">MNFEEQLEKAEKSPYPSLVGASVKSADDSPHNNYIHPEKYTGTSKRKAGKKSILDTSVGASLDDLISEGALLGSDEDFDRFLDDKGNVRSDAKFSKDKSQDTCSSKNADAYKPVHESSLKNLIDDDAAVLSPVDSTAGDAPQLNAVGTKSLAELEDYSTPNLSEYQIGHQISDHSHLLDSVKSHDLSRLPTAEDTESRSKTNIAYPKAEDTTRVARPSNFRSNSGIATNRLDFGSNVNVAASDSLHTPYFQSDERSSSRSRSRVAFRDQSRERSRSRSASMMTPHLARGDSYKNTHEVTPSKYELPADMKVEEDEEPEDRRSRQLKPTLGDSIAAAEASGSEAESVTRDPSLVTSGDYTNFNADGHDNMLSGKNLYSMRSESSTNYLRSISRSRSRKPTSDIGSHSFVNEKNEANPEELEREGALTTDDPYSQVDDLDNMMKKVLKGSAEKSAANSRNSIRGASAKGISVEAAKKSEARSKLGQDACESETEKKNHMSLARKDAHDDPIAALEGPVKSENSDTSVTDQDISVSDDGSKGAVNDVSAEEKDQEASGQLRASQAPTLSARDIHATGSKPHEPTTTISNAETDLEISDVANAGVNDVSAEEKNAETREQVLAEKAATVTASDIQVGLHSPGPENAQSEEENFDDSNILSGGYQDRASKNDFLTQTEKDTPTSSANERQLQLDEEMDQNQSKEIKPDENTAVASEEEKNKVSSPNIPGPKSSNDDTTKLTDETGDNKSQVAEDSHNLITEIDNIPAGSDGNTTQEVSGTVSEEAEEEFDVSPEELREHLKSLPVYLFTSLAGGMQIITRTNRLATILTANGVKFEYRDLGTDEKAKRLWRREAAGKTLPGVVRGDDFIGDWKYIEEINEEYLLEKVLYENF</sequence>
<evidence type="ECO:0000313" key="3">
    <source>
        <dbReference type="Proteomes" id="UP000292447"/>
    </source>
</evidence>
<keyword evidence="3" id="KW-1185">Reference proteome</keyword>
<feature type="region of interest" description="Disordered" evidence="1">
    <location>
        <begin position="89"/>
        <end position="111"/>
    </location>
</feature>
<feature type="region of interest" description="Disordered" evidence="1">
    <location>
        <begin position="187"/>
        <end position="229"/>
    </location>
</feature>
<dbReference type="EMBL" id="CP034457">
    <property type="protein sequence ID" value="QBM86841.1"/>
    <property type="molecule type" value="Genomic_DNA"/>
</dbReference>
<feature type="compositionally biased region" description="Basic and acidic residues" evidence="1">
    <location>
        <begin position="568"/>
        <end position="579"/>
    </location>
</feature>
<feature type="region of interest" description="Disordered" evidence="1">
    <location>
        <begin position="1"/>
        <end position="50"/>
    </location>
</feature>
<dbReference type="SUPFAM" id="SSF52833">
    <property type="entry name" value="Thioredoxin-like"/>
    <property type="match status" value="1"/>
</dbReference>
<feature type="compositionally biased region" description="Basic and acidic residues" evidence="1">
    <location>
        <begin position="265"/>
        <end position="275"/>
    </location>
</feature>
<reference evidence="3" key="1">
    <citation type="submission" date="2019-03" db="EMBL/GenBank/DDBJ databases">
        <title>Snf2 controls pulcherriminic acid biosynthesis and connects pigmentation and antifungal activity of the yeast Metschnikowia pulcherrima.</title>
        <authorList>
            <person name="Gore-Lloyd D."/>
            <person name="Sumann I."/>
            <person name="Brachmann A.O."/>
            <person name="Schneeberger K."/>
            <person name="Ortiz-Merino R.A."/>
            <person name="Moreno-Beltran M."/>
            <person name="Schlaefli M."/>
            <person name="Kirner P."/>
            <person name="Santos Kron A."/>
            <person name="Wolfe K.H."/>
            <person name="Piel J."/>
            <person name="Ahrens C.H."/>
            <person name="Henk D."/>
            <person name="Freimoser F.M."/>
        </authorList>
    </citation>
    <scope>NUCLEOTIDE SEQUENCE [LARGE SCALE GENOMIC DNA]</scope>
    <source>
        <strain evidence="3">APC 1.2</strain>
    </source>
</reference>
<feature type="compositionally biased region" description="Polar residues" evidence="1">
    <location>
        <begin position="667"/>
        <end position="685"/>
    </location>
</feature>